<organism evidence="1 2">
    <name type="scientific">Entomobacter blattae</name>
    <dbReference type="NCBI Taxonomy" id="2762277"/>
    <lineage>
        <taxon>Bacteria</taxon>
        <taxon>Pseudomonadati</taxon>
        <taxon>Pseudomonadota</taxon>
        <taxon>Alphaproteobacteria</taxon>
        <taxon>Acetobacterales</taxon>
        <taxon>Acetobacteraceae</taxon>
        <taxon>Entomobacter</taxon>
    </lineage>
</organism>
<dbReference type="EMBL" id="CP060244">
    <property type="protein sequence ID" value="QNT79439.1"/>
    <property type="molecule type" value="Genomic_DNA"/>
</dbReference>
<reference evidence="1 2" key="1">
    <citation type="submission" date="2020-08" db="EMBL/GenBank/DDBJ databases">
        <title>Complete genome sequence of Entomobacter blattae G55GP.</title>
        <authorList>
            <person name="Poehlein A."/>
            <person name="Guzman J."/>
            <person name="Daniel R."/>
            <person name="Vilcinskas A."/>
        </authorList>
    </citation>
    <scope>NUCLEOTIDE SEQUENCE [LARGE SCALE GENOMIC DNA]</scope>
    <source>
        <strain evidence="1 2">G55GP</strain>
    </source>
</reference>
<name>A0A7H1NUH9_9PROT</name>
<sequence length="186" mass="20502">MTLYRIQLLDCAANALKEAGTLAENRVYTARSWPTTPILYPAIILQAPLDHAQSTGKTAVSFSRTVSLAIRAQVCFQLQGDGTPTPDIPLAAKSEMALHILTEQIEAVLLTHIPLMAMVEEVSSLSTEVLFDSSSAQPVAEARMRMDLLFSQTYSSGGEPVERIMTSIRESDYYQNFIKNHCPSYC</sequence>
<gene>
    <name evidence="1" type="ORF">JGUZn3_22380</name>
</gene>
<evidence type="ECO:0000313" key="2">
    <source>
        <dbReference type="Proteomes" id="UP000516349"/>
    </source>
</evidence>
<dbReference type="RefSeq" id="WP_203413602.1">
    <property type="nucleotide sequence ID" value="NZ_CP060244.1"/>
</dbReference>
<dbReference type="Proteomes" id="UP000516349">
    <property type="component" value="Chromosome"/>
</dbReference>
<dbReference type="AlphaFoldDB" id="A0A7H1NUH9"/>
<keyword evidence="2" id="KW-1185">Reference proteome</keyword>
<protein>
    <submittedName>
        <fullName evidence="1">Uncharacterized protein</fullName>
    </submittedName>
</protein>
<accession>A0A7H1NUH9</accession>
<evidence type="ECO:0000313" key="1">
    <source>
        <dbReference type="EMBL" id="QNT79439.1"/>
    </source>
</evidence>
<dbReference type="KEGG" id="ebla:JGUZn3_22380"/>
<proteinExistence type="predicted"/>